<feature type="compositionally biased region" description="Low complexity" evidence="1">
    <location>
        <begin position="267"/>
        <end position="276"/>
    </location>
</feature>
<protein>
    <submittedName>
        <fullName evidence="2">Uncharacterized protein</fullName>
    </submittedName>
</protein>
<accession>A0ABN9Y806</accession>
<name>A0ABN9Y806_9DINO</name>
<feature type="compositionally biased region" description="Basic and acidic residues" evidence="1">
    <location>
        <begin position="255"/>
        <end position="265"/>
    </location>
</feature>
<feature type="compositionally biased region" description="Basic and acidic residues" evidence="1">
    <location>
        <begin position="149"/>
        <end position="163"/>
    </location>
</feature>
<organism evidence="2 3">
    <name type="scientific">Prorocentrum cordatum</name>
    <dbReference type="NCBI Taxonomy" id="2364126"/>
    <lineage>
        <taxon>Eukaryota</taxon>
        <taxon>Sar</taxon>
        <taxon>Alveolata</taxon>
        <taxon>Dinophyceae</taxon>
        <taxon>Prorocentrales</taxon>
        <taxon>Prorocentraceae</taxon>
        <taxon>Prorocentrum</taxon>
    </lineage>
</organism>
<proteinExistence type="predicted"/>
<feature type="region of interest" description="Disordered" evidence="1">
    <location>
        <begin position="148"/>
        <end position="228"/>
    </location>
</feature>
<comment type="caution">
    <text evidence="2">The sequence shown here is derived from an EMBL/GenBank/DDBJ whole genome shotgun (WGS) entry which is preliminary data.</text>
</comment>
<feature type="compositionally biased region" description="Low complexity" evidence="1">
    <location>
        <begin position="166"/>
        <end position="180"/>
    </location>
</feature>
<feature type="region of interest" description="Disordered" evidence="1">
    <location>
        <begin position="253"/>
        <end position="287"/>
    </location>
</feature>
<gene>
    <name evidence="2" type="ORF">PCOR1329_LOCUS83391</name>
</gene>
<dbReference type="Proteomes" id="UP001189429">
    <property type="component" value="Unassembled WGS sequence"/>
</dbReference>
<reference evidence="2" key="1">
    <citation type="submission" date="2023-10" db="EMBL/GenBank/DDBJ databases">
        <authorList>
            <person name="Chen Y."/>
            <person name="Shah S."/>
            <person name="Dougan E. K."/>
            <person name="Thang M."/>
            <person name="Chan C."/>
        </authorList>
    </citation>
    <scope>NUCLEOTIDE SEQUENCE [LARGE SCALE GENOMIC DNA]</scope>
</reference>
<evidence type="ECO:0000313" key="3">
    <source>
        <dbReference type="Proteomes" id="UP001189429"/>
    </source>
</evidence>
<evidence type="ECO:0000313" key="2">
    <source>
        <dbReference type="EMBL" id="CAK0908796.1"/>
    </source>
</evidence>
<sequence>SLPRSVVGHGGNGFCPNMDFKRVPSWAKASQSVECLSNVVELSNGFNAKHVHVRKLQIIKSKDRGLPTEWRSKFSAMFDNFVVDARPSSPAQAAVEDVANVALEDDSDSGDAVLLGDYDAGRDVLFMSNGPKLNGLLSGFEARMRAASKRPDPEFHAVLKPEPSKTPTSTSTRGTATRATLEGMEAPGAGAEDNGLSPSAREEFNAPLKGEARGKAKEKKQAKPKKAISVKAIAKCKGPKPMGDSVRARIRRERSKACHGERGKLEAAGAPASAAMRARHADGAPAL</sequence>
<evidence type="ECO:0000256" key="1">
    <source>
        <dbReference type="SAM" id="MobiDB-lite"/>
    </source>
</evidence>
<keyword evidence="3" id="KW-1185">Reference proteome</keyword>
<feature type="compositionally biased region" description="Basic and acidic residues" evidence="1">
    <location>
        <begin position="200"/>
        <end position="221"/>
    </location>
</feature>
<dbReference type="EMBL" id="CAUYUJ010022080">
    <property type="protein sequence ID" value="CAK0908796.1"/>
    <property type="molecule type" value="Genomic_DNA"/>
</dbReference>
<feature type="non-terminal residue" evidence="2">
    <location>
        <position position="1"/>
    </location>
</feature>